<evidence type="ECO:0000256" key="8">
    <source>
        <dbReference type="HAMAP-Rule" id="MF_00238"/>
    </source>
</evidence>
<evidence type="ECO:0000256" key="7">
    <source>
        <dbReference type="ARBA" id="ARBA00048478"/>
    </source>
</evidence>
<keyword evidence="3 8" id="KW-0547">Nucleotide-binding</keyword>
<dbReference type="GO" id="GO:0005829">
    <property type="term" value="C:cytosol"/>
    <property type="evidence" value="ECO:0007669"/>
    <property type="project" value="TreeGrafter"/>
</dbReference>
<evidence type="ECO:0000256" key="5">
    <source>
        <dbReference type="ARBA" id="ARBA00022840"/>
    </source>
</evidence>
<dbReference type="InterPro" id="IPR011994">
    <property type="entry name" value="Cytidylate_kinase_dom"/>
</dbReference>
<dbReference type="GO" id="GO:0006220">
    <property type="term" value="P:pyrimidine nucleotide metabolic process"/>
    <property type="evidence" value="ECO:0007669"/>
    <property type="project" value="UniProtKB-UniRule"/>
</dbReference>
<dbReference type="SUPFAM" id="SSF52540">
    <property type="entry name" value="P-loop containing nucleoside triphosphate hydrolases"/>
    <property type="match status" value="1"/>
</dbReference>
<dbReference type="PANTHER" id="PTHR21299">
    <property type="entry name" value="CYTIDYLATE KINASE/PANTOATE-BETA-ALANINE LIGASE"/>
    <property type="match status" value="1"/>
</dbReference>
<reference evidence="10" key="2">
    <citation type="journal article" date="2021" name="PeerJ">
        <title>Extensive microbial diversity within the chicken gut microbiome revealed by metagenomics and culture.</title>
        <authorList>
            <person name="Gilroy R."/>
            <person name="Ravi A."/>
            <person name="Getino M."/>
            <person name="Pursley I."/>
            <person name="Horton D.L."/>
            <person name="Alikhan N.F."/>
            <person name="Baker D."/>
            <person name="Gharbi K."/>
            <person name="Hall N."/>
            <person name="Watson M."/>
            <person name="Adriaenssens E.M."/>
            <person name="Foster-Nyarko E."/>
            <person name="Jarju S."/>
            <person name="Secka A."/>
            <person name="Antonio M."/>
            <person name="Oren A."/>
            <person name="Chaudhuri R.R."/>
            <person name="La Ragione R."/>
            <person name="Hildebrand F."/>
            <person name="Pallen M.J."/>
        </authorList>
    </citation>
    <scope>NUCLEOTIDE SEQUENCE</scope>
    <source>
        <strain evidence="10">4920</strain>
    </source>
</reference>
<keyword evidence="2 8" id="KW-0808">Transferase</keyword>
<evidence type="ECO:0000256" key="1">
    <source>
        <dbReference type="ARBA" id="ARBA00009427"/>
    </source>
</evidence>
<comment type="similarity">
    <text evidence="1 8">Belongs to the cytidylate kinase family. Type 1 subfamily.</text>
</comment>
<evidence type="ECO:0000256" key="4">
    <source>
        <dbReference type="ARBA" id="ARBA00022777"/>
    </source>
</evidence>
<evidence type="ECO:0000256" key="6">
    <source>
        <dbReference type="ARBA" id="ARBA00047615"/>
    </source>
</evidence>
<feature type="binding site" evidence="8">
    <location>
        <begin position="10"/>
        <end position="18"/>
    </location>
    <ligand>
        <name>ATP</name>
        <dbReference type="ChEBI" id="CHEBI:30616"/>
    </ligand>
</feature>
<evidence type="ECO:0000313" key="10">
    <source>
        <dbReference type="EMBL" id="HIV03128.1"/>
    </source>
</evidence>
<dbReference type="HAMAP" id="MF_00238">
    <property type="entry name" value="Cytidyl_kinase_type1"/>
    <property type="match status" value="1"/>
</dbReference>
<comment type="caution">
    <text evidence="10">The sequence shown here is derived from an EMBL/GenBank/DDBJ whole genome shotgun (WGS) entry which is preliminary data.</text>
</comment>
<comment type="catalytic activity">
    <reaction evidence="6 8">
        <text>dCMP + ATP = dCDP + ADP</text>
        <dbReference type="Rhea" id="RHEA:25094"/>
        <dbReference type="ChEBI" id="CHEBI:30616"/>
        <dbReference type="ChEBI" id="CHEBI:57566"/>
        <dbReference type="ChEBI" id="CHEBI:58593"/>
        <dbReference type="ChEBI" id="CHEBI:456216"/>
        <dbReference type="EC" id="2.7.4.25"/>
    </reaction>
</comment>
<protein>
    <recommendedName>
        <fullName evidence="8">Cytidylate kinase</fullName>
        <shortName evidence="8">CK</shortName>
        <ecNumber evidence="8">2.7.4.25</ecNumber>
    </recommendedName>
    <alternativeName>
        <fullName evidence="8">Cytidine monophosphate kinase</fullName>
        <shortName evidence="8">CMP kinase</shortName>
    </alternativeName>
</protein>
<evidence type="ECO:0000256" key="3">
    <source>
        <dbReference type="ARBA" id="ARBA00022741"/>
    </source>
</evidence>
<keyword evidence="8" id="KW-0963">Cytoplasm</keyword>
<dbReference type="NCBIfam" id="TIGR00017">
    <property type="entry name" value="cmk"/>
    <property type="match status" value="1"/>
</dbReference>
<feature type="domain" description="Cytidylate kinase" evidence="9">
    <location>
        <begin position="6"/>
        <end position="220"/>
    </location>
</feature>
<name>A0A9D1SZV0_9FIRM</name>
<dbReference type="Pfam" id="PF02224">
    <property type="entry name" value="Cytidylate_kin"/>
    <property type="match status" value="1"/>
</dbReference>
<dbReference type="InterPro" id="IPR003136">
    <property type="entry name" value="Cytidylate_kin"/>
</dbReference>
<evidence type="ECO:0000259" key="9">
    <source>
        <dbReference type="Pfam" id="PF02224"/>
    </source>
</evidence>
<dbReference type="AlphaFoldDB" id="A0A9D1SZV0"/>
<organism evidence="10 11">
    <name type="scientific">Candidatus Aphodoplasma excrementigallinarum</name>
    <dbReference type="NCBI Taxonomy" id="2840673"/>
    <lineage>
        <taxon>Bacteria</taxon>
        <taxon>Bacillati</taxon>
        <taxon>Bacillota</taxon>
        <taxon>Clostridia</taxon>
        <taxon>Eubacteriales</taxon>
        <taxon>Candidatus Aphodoplasma</taxon>
    </lineage>
</organism>
<dbReference type="InterPro" id="IPR027417">
    <property type="entry name" value="P-loop_NTPase"/>
</dbReference>
<sequence>MKTVSVAIDGPSGAGKSTIAKTVAKRLGFTYIDTGAMYRTVALYALENGIDTKNADGALEQALAEIGIDISYEDGSQHIFLNGRDVSEQIRTPQVSMGASDVAAVPAVRLKLVELQRALANRQNVIMDGRDIGTYVLPDADIKIFLTADVEDRARRRYEELVQKGNSVRFADVLEDMKQRDKNDSARAFAPLCRAEDAELIDTTGASLDESVGRILSFIQMRLSMLG</sequence>
<accession>A0A9D1SZV0</accession>
<dbReference type="GO" id="GO:0036431">
    <property type="term" value="F:dCMP kinase activity"/>
    <property type="evidence" value="ECO:0007669"/>
    <property type="project" value="InterPro"/>
</dbReference>
<keyword evidence="4 8" id="KW-0418">Kinase</keyword>
<comment type="subcellular location">
    <subcellularLocation>
        <location evidence="8">Cytoplasm</location>
    </subcellularLocation>
</comment>
<keyword evidence="5 8" id="KW-0067">ATP-binding</keyword>
<evidence type="ECO:0000313" key="11">
    <source>
        <dbReference type="Proteomes" id="UP000886743"/>
    </source>
</evidence>
<dbReference type="EMBL" id="DVOF01000177">
    <property type="protein sequence ID" value="HIV03128.1"/>
    <property type="molecule type" value="Genomic_DNA"/>
</dbReference>
<dbReference type="Gene3D" id="3.40.50.300">
    <property type="entry name" value="P-loop containing nucleotide triphosphate hydrolases"/>
    <property type="match status" value="1"/>
</dbReference>
<gene>
    <name evidence="8" type="primary">cmk</name>
    <name evidence="10" type="ORF">IAC74_06095</name>
</gene>
<dbReference type="CDD" id="cd02020">
    <property type="entry name" value="CMPK"/>
    <property type="match status" value="1"/>
</dbReference>
<reference evidence="10" key="1">
    <citation type="submission" date="2020-10" db="EMBL/GenBank/DDBJ databases">
        <authorList>
            <person name="Gilroy R."/>
        </authorList>
    </citation>
    <scope>NUCLEOTIDE SEQUENCE</scope>
    <source>
        <strain evidence="10">4920</strain>
    </source>
</reference>
<dbReference type="GO" id="GO:0005524">
    <property type="term" value="F:ATP binding"/>
    <property type="evidence" value="ECO:0007669"/>
    <property type="project" value="UniProtKB-UniRule"/>
</dbReference>
<dbReference type="EC" id="2.7.4.25" evidence="8"/>
<evidence type="ECO:0000256" key="2">
    <source>
        <dbReference type="ARBA" id="ARBA00022679"/>
    </source>
</evidence>
<comment type="catalytic activity">
    <reaction evidence="7 8">
        <text>CMP + ATP = CDP + ADP</text>
        <dbReference type="Rhea" id="RHEA:11600"/>
        <dbReference type="ChEBI" id="CHEBI:30616"/>
        <dbReference type="ChEBI" id="CHEBI:58069"/>
        <dbReference type="ChEBI" id="CHEBI:60377"/>
        <dbReference type="ChEBI" id="CHEBI:456216"/>
        <dbReference type="EC" id="2.7.4.25"/>
    </reaction>
</comment>
<dbReference type="GO" id="GO:0015949">
    <property type="term" value="P:nucleobase-containing small molecule interconversion"/>
    <property type="evidence" value="ECO:0007669"/>
    <property type="project" value="TreeGrafter"/>
</dbReference>
<proteinExistence type="inferred from homology"/>
<dbReference type="Proteomes" id="UP000886743">
    <property type="component" value="Unassembled WGS sequence"/>
</dbReference>
<dbReference type="PANTHER" id="PTHR21299:SF2">
    <property type="entry name" value="CYTIDYLATE KINASE"/>
    <property type="match status" value="1"/>
</dbReference>